<dbReference type="Pfam" id="PF01432">
    <property type="entry name" value="Peptidase_M3"/>
    <property type="match status" value="1"/>
</dbReference>
<evidence type="ECO:0000256" key="2">
    <source>
        <dbReference type="ARBA" id="ARBA00022670"/>
    </source>
</evidence>
<evidence type="ECO:0000256" key="3">
    <source>
        <dbReference type="ARBA" id="ARBA00022723"/>
    </source>
</evidence>
<feature type="signal peptide" evidence="8">
    <location>
        <begin position="1"/>
        <end position="29"/>
    </location>
</feature>
<accession>A0ABT7LIE5</accession>
<evidence type="ECO:0000313" key="11">
    <source>
        <dbReference type="Proteomes" id="UP001238603"/>
    </source>
</evidence>
<dbReference type="Proteomes" id="UP001238603">
    <property type="component" value="Unassembled WGS sequence"/>
</dbReference>
<dbReference type="InterPro" id="IPR024077">
    <property type="entry name" value="Neurolysin/TOP_dom2"/>
</dbReference>
<dbReference type="PANTHER" id="PTHR11804">
    <property type="entry name" value="PROTEASE M3 THIMET OLIGOPEPTIDASE-RELATED"/>
    <property type="match status" value="1"/>
</dbReference>
<keyword evidence="4 7" id="KW-0378">Hydrolase</keyword>
<gene>
    <name evidence="10" type="ORF">QRD43_08560</name>
</gene>
<keyword evidence="6 7" id="KW-0482">Metalloprotease</keyword>
<comment type="cofactor">
    <cofactor evidence="7">
        <name>Zn(2+)</name>
        <dbReference type="ChEBI" id="CHEBI:29105"/>
    </cofactor>
    <text evidence="7">Binds 1 zinc ion.</text>
</comment>
<dbReference type="GO" id="GO:0016787">
    <property type="term" value="F:hydrolase activity"/>
    <property type="evidence" value="ECO:0007669"/>
    <property type="project" value="UniProtKB-KW"/>
</dbReference>
<keyword evidence="11" id="KW-1185">Reference proteome</keyword>
<dbReference type="Gene3D" id="1.10.1370.10">
    <property type="entry name" value="Neurolysin, domain 3"/>
    <property type="match status" value="1"/>
</dbReference>
<comment type="similarity">
    <text evidence="1 7">Belongs to the peptidase M3 family.</text>
</comment>
<evidence type="ECO:0000313" key="10">
    <source>
        <dbReference type="EMBL" id="MDL5031960.1"/>
    </source>
</evidence>
<evidence type="ECO:0000256" key="5">
    <source>
        <dbReference type="ARBA" id="ARBA00022833"/>
    </source>
</evidence>
<dbReference type="PANTHER" id="PTHR11804:SF84">
    <property type="entry name" value="SACCHAROLYSIN"/>
    <property type="match status" value="1"/>
</dbReference>
<keyword evidence="2 7" id="KW-0645">Protease</keyword>
<dbReference type="SUPFAM" id="SSF55486">
    <property type="entry name" value="Metalloproteases ('zincins'), catalytic domain"/>
    <property type="match status" value="1"/>
</dbReference>
<keyword evidence="8" id="KW-0732">Signal</keyword>
<dbReference type="EMBL" id="JASVDS010000002">
    <property type="protein sequence ID" value="MDL5031960.1"/>
    <property type="molecule type" value="Genomic_DNA"/>
</dbReference>
<evidence type="ECO:0000256" key="1">
    <source>
        <dbReference type="ARBA" id="ARBA00006040"/>
    </source>
</evidence>
<sequence>MTTIQTSRRLAGALLLAGLSGLASTAALADAATTLPAPPFPTLKTAAQIRQACDGGLAAAKKALALLERRKVDVTWMAAFDDYAATVEDGQGPVDFVQYVHPDKAGRDAAQACSMRWTQFNSGVAQNELLYKALKRAPTPTARERELQRVALGAFEDSGVSLPPAKRQRAKAIIDKLGELDQQFNKNIRDANVQRAYTEAELQGVPEGVWKNARRDAEGRVLLGVDYPSYGPVLQSAENAEARHRMWEAKVNEGGEANLRLLAEIAQLRREYAGLFGYDNYVDFNLRRRMAGNAQTAWKFLDEVQATVTERERADVADLQAAKAQHLGVPAEQVKIERWDASFYSERLRQARFQVDQEALREYFPAQESLRFAMRIIERLMGVKYTEVPADLWHPEVKAFAVSDAATGKPLANLYVDLFPREGKYNHAAVWPLRGSATRVGRLPAAALVVNFNRKGLTIDEMETLLHELGHAVHNNLSNTYYVQQAGTAVMHDFVEAPSQMLEDWVVNKQVLPLMQEVCPSCKPMPEALVDKVVAAKNFGKGTQYGRQHLYASYDLALHGKEPQDPQALWAKMEGATPLGHVPGSKFVAGFSHIAGGYGAGYYGYLWSLVLAMDLRSPFAASKLDAEIGRRYRERVLAQGGQKPAPELVRDFLGRNPSNAAFFDYLKH</sequence>
<dbReference type="Gene3D" id="3.40.390.10">
    <property type="entry name" value="Collagenase (Catalytic Domain)"/>
    <property type="match status" value="1"/>
</dbReference>
<feature type="domain" description="Peptidase M3A/M3B catalytic" evidence="9">
    <location>
        <begin position="233"/>
        <end position="663"/>
    </location>
</feature>
<dbReference type="InterPro" id="IPR001567">
    <property type="entry name" value="Pept_M3A_M3B_dom"/>
</dbReference>
<dbReference type="InterPro" id="IPR024079">
    <property type="entry name" value="MetalloPept_cat_dom_sf"/>
</dbReference>
<keyword evidence="3 7" id="KW-0479">Metal-binding</keyword>
<evidence type="ECO:0000256" key="6">
    <source>
        <dbReference type="ARBA" id="ARBA00023049"/>
    </source>
</evidence>
<feature type="chain" id="PRO_5045054699" evidence="8">
    <location>
        <begin position="30"/>
        <end position="668"/>
    </location>
</feature>
<proteinExistence type="inferred from homology"/>
<dbReference type="CDD" id="cd06455">
    <property type="entry name" value="M3A_TOP"/>
    <property type="match status" value="1"/>
</dbReference>
<evidence type="ECO:0000256" key="4">
    <source>
        <dbReference type="ARBA" id="ARBA00022801"/>
    </source>
</evidence>
<reference evidence="10 11" key="1">
    <citation type="submission" date="2023-06" db="EMBL/GenBank/DDBJ databases">
        <title>Pelomonas sp. APW6 16S ribosomal RNA gene genome sequencing and assembly.</title>
        <authorList>
            <person name="Woo H."/>
        </authorList>
    </citation>
    <scope>NUCLEOTIDE SEQUENCE [LARGE SCALE GENOMIC DNA]</scope>
    <source>
        <strain evidence="10 11">APW6</strain>
    </source>
</reference>
<comment type="caution">
    <text evidence="10">The sequence shown here is derived from an EMBL/GenBank/DDBJ whole genome shotgun (WGS) entry which is preliminary data.</text>
</comment>
<dbReference type="InterPro" id="IPR045090">
    <property type="entry name" value="Pept_M3A_M3B"/>
</dbReference>
<keyword evidence="5 7" id="KW-0862">Zinc</keyword>
<evidence type="ECO:0000259" key="9">
    <source>
        <dbReference type="Pfam" id="PF01432"/>
    </source>
</evidence>
<protein>
    <submittedName>
        <fullName evidence="10">M3 family metallopeptidase</fullName>
        <ecNumber evidence="10">3.4.24.-</ecNumber>
    </submittedName>
</protein>
<evidence type="ECO:0000256" key="7">
    <source>
        <dbReference type="RuleBase" id="RU003435"/>
    </source>
</evidence>
<name>A0ABT7LIE5_9BURK</name>
<dbReference type="Gene3D" id="1.10.1370.40">
    <property type="match status" value="1"/>
</dbReference>
<dbReference type="RefSeq" id="WP_285982064.1">
    <property type="nucleotide sequence ID" value="NZ_JASVDS010000002.1"/>
</dbReference>
<dbReference type="EC" id="3.4.24.-" evidence="10"/>
<evidence type="ECO:0000256" key="8">
    <source>
        <dbReference type="SAM" id="SignalP"/>
    </source>
</evidence>
<organism evidence="10 11">
    <name type="scientific">Roseateles subflavus</name>
    <dbReference type="NCBI Taxonomy" id="3053353"/>
    <lineage>
        <taxon>Bacteria</taxon>
        <taxon>Pseudomonadati</taxon>
        <taxon>Pseudomonadota</taxon>
        <taxon>Betaproteobacteria</taxon>
        <taxon>Burkholderiales</taxon>
        <taxon>Sphaerotilaceae</taxon>
        <taxon>Roseateles</taxon>
    </lineage>
</organism>